<dbReference type="InterPro" id="IPR009839">
    <property type="entry name" value="SseB_N"/>
</dbReference>
<feature type="domain" description="SseB protein N-terminal" evidence="2">
    <location>
        <begin position="15"/>
        <end position="115"/>
    </location>
</feature>
<dbReference type="EMBL" id="CP030918">
    <property type="protein sequence ID" value="AXC49802.1"/>
    <property type="molecule type" value="Genomic_DNA"/>
</dbReference>
<reference evidence="4" key="1">
    <citation type="submission" date="2018-07" db="EMBL/GenBank/DDBJ databases">
        <title>Genome sequencing of Paracoccus sp. SC2-6.</title>
        <authorList>
            <person name="Heo J."/>
            <person name="Kim S.-J."/>
            <person name="Kwon S.-W."/>
        </authorList>
    </citation>
    <scope>NUCLEOTIDE SEQUENCE [LARGE SCALE GENOMIC DNA]</scope>
    <source>
        <strain evidence="4">SC2-6</strain>
    </source>
</reference>
<keyword evidence="4" id="KW-1185">Reference proteome</keyword>
<dbReference type="Pfam" id="PF07179">
    <property type="entry name" value="SseB"/>
    <property type="match status" value="1"/>
</dbReference>
<proteinExistence type="predicted"/>
<dbReference type="AlphaFoldDB" id="A0A344PK97"/>
<dbReference type="KEGG" id="pars:DRW48_08980"/>
<organism evidence="3 4">
    <name type="scientific">Paracoccus suum</name>
    <dbReference type="NCBI Taxonomy" id="2259340"/>
    <lineage>
        <taxon>Bacteria</taxon>
        <taxon>Pseudomonadati</taxon>
        <taxon>Pseudomonadota</taxon>
        <taxon>Alphaproteobacteria</taxon>
        <taxon>Rhodobacterales</taxon>
        <taxon>Paracoccaceae</taxon>
        <taxon>Paracoccus</taxon>
    </lineage>
</organism>
<evidence type="ECO:0000313" key="3">
    <source>
        <dbReference type="EMBL" id="AXC49802.1"/>
    </source>
</evidence>
<name>A0A344PK97_9RHOB</name>
<evidence type="ECO:0000256" key="1">
    <source>
        <dbReference type="SAM" id="MobiDB-lite"/>
    </source>
</evidence>
<evidence type="ECO:0000313" key="4">
    <source>
        <dbReference type="Proteomes" id="UP000252023"/>
    </source>
</evidence>
<dbReference type="Proteomes" id="UP000252023">
    <property type="component" value="Chromosome"/>
</dbReference>
<sequence>MSALDDLCSVPFHEAGDAARAAILRQLADTELFLALAEDPRDDIAAVLRLPLDGAEVALACDDDGRLAGALGRPVAHVALPGREVARRLGAEGLPLLVNPGAPSAMLLDAPALAWLAQALAAAPTEVDQRARSLSPPDPGLVAALAPALGRRLADMAGLTTGAVLVAAQMSDGSATHLAILSGTPDAARPALAKAVSELIAFLPPLPVPVDVSFADHLPIPAGAVSIRVEPAPKPPAPAPDAPAEPRPPRLRF</sequence>
<feature type="region of interest" description="Disordered" evidence="1">
    <location>
        <begin position="228"/>
        <end position="253"/>
    </location>
</feature>
<protein>
    <recommendedName>
        <fullName evidence="2">SseB protein N-terminal domain-containing protein</fullName>
    </recommendedName>
</protein>
<feature type="compositionally biased region" description="Pro residues" evidence="1">
    <location>
        <begin position="232"/>
        <end position="246"/>
    </location>
</feature>
<accession>A0A344PK97</accession>
<dbReference type="OrthoDB" id="7831317at2"/>
<dbReference type="RefSeq" id="WP_114076116.1">
    <property type="nucleotide sequence ID" value="NZ_CP030918.1"/>
</dbReference>
<evidence type="ECO:0000259" key="2">
    <source>
        <dbReference type="Pfam" id="PF07179"/>
    </source>
</evidence>
<gene>
    <name evidence="3" type="ORF">DRW48_08980</name>
</gene>